<reference evidence="2" key="1">
    <citation type="submission" date="2015-12" db="EMBL/GenBank/DDBJ databases">
        <authorList>
            <person name="Tikhonova T.V."/>
            <person name="Pavlov A.R."/>
            <person name="Beletsky A.V."/>
            <person name="Mardanov A.V."/>
            <person name="Sorokin D.Y."/>
            <person name="Ravin N.V."/>
            <person name="Popov V.O."/>
        </authorList>
    </citation>
    <scope>NUCLEOTIDE SEQUENCE</scope>
    <source>
        <strain evidence="2">DSM 14787</strain>
    </source>
</reference>
<protein>
    <submittedName>
        <fullName evidence="2">Periplasmic binding protein</fullName>
    </submittedName>
</protein>
<dbReference type="SUPFAM" id="SSF53807">
    <property type="entry name" value="Helical backbone' metal receptor"/>
    <property type="match status" value="1"/>
</dbReference>
<evidence type="ECO:0000313" key="3">
    <source>
        <dbReference type="Proteomes" id="UP000010809"/>
    </source>
</evidence>
<proteinExistence type="predicted"/>
<feature type="signal peptide" evidence="1">
    <location>
        <begin position="1"/>
        <end position="26"/>
    </location>
</feature>
<dbReference type="EMBL" id="CP003989">
    <property type="protein sequence ID" value="AGA35128.1"/>
    <property type="molecule type" value="Genomic_DNA"/>
</dbReference>
<dbReference type="AlphaFoldDB" id="L0E1F1"/>
<dbReference type="eggNOG" id="COG0614">
    <property type="taxonomic scope" value="Bacteria"/>
</dbReference>
<dbReference type="PATRIC" id="fig|1255043.3.peg.3523"/>
<sequence>MLGRHRYLPQLLVVVALLLGAGPAPAAAEPDCPRMVSQSPYITHTLRWLGLDHCIVGASRYDRGDWADTGGILDPDIAAIRALAPDLAITSPWTDPDLWRTLEPEIARAMIVDGFGSMAGIADNLRRIAEAANLPDPDGIAADFDAQWRDAAAQVRGEHVRVLLLASCSGQPYAFGRGSWQHEVFTTAGFDVISAGDRVHHIPVTDRKDRLAALIDAERPDVLFVFASENAEACRVINASRRVPVVPLPGAFFHHAAPVIIEGLYRLRDLRDAWQPQDGNRFTSPEQDRPT</sequence>
<keyword evidence="1" id="KW-0732">Signal</keyword>
<dbReference type="KEGG" id="tni:TVNIR_3493"/>
<feature type="chain" id="PRO_5003940564" evidence="1">
    <location>
        <begin position="27"/>
        <end position="291"/>
    </location>
</feature>
<dbReference type="HOGENOM" id="CLU_1044670_0_0_6"/>
<keyword evidence="3" id="KW-1185">Reference proteome</keyword>
<dbReference type="STRING" id="1255043.TVNIR_3493"/>
<evidence type="ECO:0000256" key="1">
    <source>
        <dbReference type="SAM" id="SignalP"/>
    </source>
</evidence>
<organism evidence="2 3">
    <name type="scientific">Thioalkalivibrio nitratireducens (strain DSM 14787 / UNIQEM 213 / ALEN2)</name>
    <dbReference type="NCBI Taxonomy" id="1255043"/>
    <lineage>
        <taxon>Bacteria</taxon>
        <taxon>Pseudomonadati</taxon>
        <taxon>Pseudomonadota</taxon>
        <taxon>Gammaproteobacteria</taxon>
        <taxon>Chromatiales</taxon>
        <taxon>Ectothiorhodospiraceae</taxon>
        <taxon>Thioalkalivibrio</taxon>
    </lineage>
</organism>
<dbReference type="Gene3D" id="3.40.50.1980">
    <property type="entry name" value="Nitrogenase molybdenum iron protein domain"/>
    <property type="match status" value="2"/>
</dbReference>
<gene>
    <name evidence="2" type="ordered locus">TVNIR_3493</name>
</gene>
<accession>L0E1F1</accession>
<evidence type="ECO:0000313" key="2">
    <source>
        <dbReference type="EMBL" id="AGA35128.1"/>
    </source>
</evidence>
<dbReference type="Proteomes" id="UP000010809">
    <property type="component" value="Chromosome"/>
</dbReference>
<name>L0E1F1_THIND</name>
<dbReference type="RefSeq" id="WP_015260225.1">
    <property type="nucleotide sequence ID" value="NC_019902.2"/>
</dbReference>